<dbReference type="Gene3D" id="3.90.20.20">
    <property type="match status" value="1"/>
</dbReference>
<dbReference type="SUPFAM" id="SSF51064">
    <property type="entry name" value="Head domain of nucleotide exchange factor GrpE"/>
    <property type="match status" value="1"/>
</dbReference>
<keyword evidence="7" id="KW-1185">Reference proteome</keyword>
<dbReference type="SUPFAM" id="SSF58014">
    <property type="entry name" value="Coiled-coil domain of nucleotide exchange factor GrpE"/>
    <property type="match status" value="1"/>
</dbReference>
<dbReference type="PRINTS" id="PR00773">
    <property type="entry name" value="GRPEPROTEIN"/>
</dbReference>
<dbReference type="AlphaFoldDB" id="A0A9P1H8D2"/>
<comment type="similarity">
    <text evidence="1 4">Belongs to the GrpE family.</text>
</comment>
<dbReference type="Pfam" id="PF01025">
    <property type="entry name" value="GrpE"/>
    <property type="match status" value="1"/>
</dbReference>
<gene>
    <name evidence="6" type="ORF">PPNO1_LOCUS6932</name>
</gene>
<keyword evidence="2 3" id="KW-0143">Chaperone</keyword>
<dbReference type="GO" id="GO:0051087">
    <property type="term" value="F:protein-folding chaperone binding"/>
    <property type="evidence" value="ECO:0007669"/>
    <property type="project" value="InterPro"/>
</dbReference>
<evidence type="ECO:0000313" key="7">
    <source>
        <dbReference type="Proteomes" id="UP000838763"/>
    </source>
</evidence>
<organism evidence="6 7">
    <name type="scientific">Parascedosporium putredinis</name>
    <dbReference type="NCBI Taxonomy" id="1442378"/>
    <lineage>
        <taxon>Eukaryota</taxon>
        <taxon>Fungi</taxon>
        <taxon>Dikarya</taxon>
        <taxon>Ascomycota</taxon>
        <taxon>Pezizomycotina</taxon>
        <taxon>Sordariomycetes</taxon>
        <taxon>Hypocreomycetidae</taxon>
        <taxon>Microascales</taxon>
        <taxon>Microascaceae</taxon>
        <taxon>Parascedosporium</taxon>
    </lineage>
</organism>
<evidence type="ECO:0000256" key="3">
    <source>
        <dbReference type="RuleBase" id="RU000640"/>
    </source>
</evidence>
<dbReference type="InterPro" id="IPR013805">
    <property type="entry name" value="GrpE_CC"/>
</dbReference>
<protein>
    <recommendedName>
        <fullName evidence="3">GrpE protein homolog</fullName>
    </recommendedName>
</protein>
<sequence>MLRQALFTNARAVRSAVPVASRTAFALGAQVQQAARPAVFASLPVRTARWYSSENGKDGAEKKDGEAAKAEEGKKEEVEDPLKKKLEAKEKEAIDLKDKYLRLLAEFRTLQDRSARDQKASRDFAIQKFAADLLDSVDNLDRALHIVPADQLAGGENGQGHHKHLYSLHEGIKMTESILMQVLAQHGITRLDPMGEKFNAADHEVTMLIPHPEAEDNSVINVESKGFKLNGRLLRPAKVQVAKKIQV</sequence>
<dbReference type="InterPro" id="IPR000740">
    <property type="entry name" value="GrpE"/>
</dbReference>
<reference evidence="6" key="1">
    <citation type="submission" date="2022-11" db="EMBL/GenBank/DDBJ databases">
        <authorList>
            <person name="Scott C."/>
            <person name="Bruce N."/>
        </authorList>
    </citation>
    <scope>NUCLEOTIDE SEQUENCE</scope>
</reference>
<keyword evidence="3" id="KW-0496">Mitochondrion</keyword>
<name>A0A9P1H8D2_9PEZI</name>
<evidence type="ECO:0000313" key="6">
    <source>
        <dbReference type="EMBL" id="CAI4217321.1"/>
    </source>
</evidence>
<evidence type="ECO:0000256" key="2">
    <source>
        <dbReference type="ARBA" id="ARBA00023186"/>
    </source>
</evidence>
<dbReference type="OrthoDB" id="201635at2759"/>
<dbReference type="GO" id="GO:0001405">
    <property type="term" value="C:PAM complex, Tim23 associated import motor"/>
    <property type="evidence" value="ECO:0007669"/>
    <property type="project" value="TreeGrafter"/>
</dbReference>
<dbReference type="GO" id="GO:0000774">
    <property type="term" value="F:adenyl-nucleotide exchange factor activity"/>
    <property type="evidence" value="ECO:0007669"/>
    <property type="project" value="InterPro"/>
</dbReference>
<comment type="function">
    <text evidence="3">Essential component of the PAM complex, a complex required for the translocation of transit peptide-containing proteins from the inner membrane into the mitochondrial matrix in an ATP-dependent manner.</text>
</comment>
<dbReference type="CDD" id="cd00446">
    <property type="entry name" value="GrpE"/>
    <property type="match status" value="1"/>
</dbReference>
<dbReference type="Gene3D" id="2.30.22.10">
    <property type="entry name" value="Head domain of nucleotide exchange factor GrpE"/>
    <property type="match status" value="1"/>
</dbReference>
<feature type="region of interest" description="Disordered" evidence="5">
    <location>
        <begin position="54"/>
        <end position="76"/>
    </location>
</feature>
<comment type="subcellular location">
    <subcellularLocation>
        <location evidence="3">Mitochondrion matrix</location>
    </subcellularLocation>
</comment>
<dbReference type="Proteomes" id="UP000838763">
    <property type="component" value="Unassembled WGS sequence"/>
</dbReference>
<dbReference type="PANTHER" id="PTHR21237:SF23">
    <property type="entry name" value="GRPE PROTEIN HOMOLOG, MITOCHONDRIAL"/>
    <property type="match status" value="1"/>
</dbReference>
<evidence type="ECO:0000256" key="5">
    <source>
        <dbReference type="SAM" id="MobiDB-lite"/>
    </source>
</evidence>
<dbReference type="PANTHER" id="PTHR21237">
    <property type="entry name" value="GRPE PROTEIN"/>
    <property type="match status" value="1"/>
</dbReference>
<evidence type="ECO:0000256" key="1">
    <source>
        <dbReference type="ARBA" id="ARBA00009054"/>
    </source>
</evidence>
<dbReference type="GO" id="GO:0006457">
    <property type="term" value="P:protein folding"/>
    <property type="evidence" value="ECO:0007669"/>
    <property type="project" value="InterPro"/>
</dbReference>
<dbReference type="GO" id="GO:0030150">
    <property type="term" value="P:protein import into mitochondrial matrix"/>
    <property type="evidence" value="ECO:0007669"/>
    <property type="project" value="TreeGrafter"/>
</dbReference>
<dbReference type="InterPro" id="IPR009012">
    <property type="entry name" value="GrpE_head"/>
</dbReference>
<dbReference type="GO" id="GO:0051082">
    <property type="term" value="F:unfolded protein binding"/>
    <property type="evidence" value="ECO:0007669"/>
    <property type="project" value="TreeGrafter"/>
</dbReference>
<proteinExistence type="inferred from homology"/>
<dbReference type="PROSITE" id="PS01071">
    <property type="entry name" value="GRPE"/>
    <property type="match status" value="1"/>
</dbReference>
<dbReference type="HAMAP" id="MF_01151">
    <property type="entry name" value="GrpE"/>
    <property type="match status" value="1"/>
</dbReference>
<comment type="caution">
    <text evidence="6">The sequence shown here is derived from an EMBL/GenBank/DDBJ whole genome shotgun (WGS) entry which is preliminary data.</text>
</comment>
<dbReference type="GO" id="GO:0042803">
    <property type="term" value="F:protein homodimerization activity"/>
    <property type="evidence" value="ECO:0007669"/>
    <property type="project" value="InterPro"/>
</dbReference>
<feature type="compositionally biased region" description="Basic and acidic residues" evidence="5">
    <location>
        <begin position="55"/>
        <end position="76"/>
    </location>
</feature>
<dbReference type="EMBL" id="CALLCH030000016">
    <property type="protein sequence ID" value="CAI4217321.1"/>
    <property type="molecule type" value="Genomic_DNA"/>
</dbReference>
<accession>A0A9P1H8D2</accession>
<evidence type="ECO:0000256" key="4">
    <source>
        <dbReference type="RuleBase" id="RU004478"/>
    </source>
</evidence>